<feature type="chain" id="PRO_5045072251" evidence="4">
    <location>
        <begin position="27"/>
        <end position="424"/>
    </location>
</feature>
<keyword evidence="6" id="KW-1185">Reference proteome</keyword>
<evidence type="ECO:0000256" key="3">
    <source>
        <dbReference type="ARBA" id="ARBA00022729"/>
    </source>
</evidence>
<protein>
    <submittedName>
        <fullName evidence="5">Extracellular solute-binding protein</fullName>
    </submittedName>
</protein>
<dbReference type="InterPro" id="IPR006059">
    <property type="entry name" value="SBP"/>
</dbReference>
<feature type="signal peptide" evidence="4">
    <location>
        <begin position="1"/>
        <end position="26"/>
    </location>
</feature>
<evidence type="ECO:0000313" key="5">
    <source>
        <dbReference type="EMBL" id="WDM42054.1"/>
    </source>
</evidence>
<reference evidence="5 6" key="1">
    <citation type="submission" date="2021-06" db="EMBL/GenBank/DDBJ databases">
        <title>Genome-based taxonomic framework of Microbacterium strains isolated from marine environment, the description of four new species and reclassification of four preexisting species.</title>
        <authorList>
            <person name="Lee S.D."/>
            <person name="Kim S.-M."/>
            <person name="Byeon Y.-S."/>
            <person name="Yang H.L."/>
            <person name="Kim I.S."/>
        </authorList>
    </citation>
    <scope>NUCLEOTIDE SEQUENCE [LARGE SCALE GENOMIC DNA]</scope>
    <source>
        <strain evidence="5 6">KACC 14465</strain>
    </source>
</reference>
<evidence type="ECO:0000256" key="2">
    <source>
        <dbReference type="ARBA" id="ARBA00022448"/>
    </source>
</evidence>
<dbReference type="RefSeq" id="WP_282215914.1">
    <property type="nucleotide sequence ID" value="NZ_BAAAUN010000001.1"/>
</dbReference>
<organism evidence="5 6">
    <name type="scientific">Microbacterium luteolum</name>
    <name type="common">Aureobacterium luteolum</name>
    <dbReference type="NCBI Taxonomy" id="69367"/>
    <lineage>
        <taxon>Bacteria</taxon>
        <taxon>Bacillati</taxon>
        <taxon>Actinomycetota</taxon>
        <taxon>Actinomycetes</taxon>
        <taxon>Micrococcales</taxon>
        <taxon>Microbacteriaceae</taxon>
        <taxon>Microbacterium</taxon>
    </lineage>
</organism>
<evidence type="ECO:0000256" key="4">
    <source>
        <dbReference type="SAM" id="SignalP"/>
    </source>
</evidence>
<dbReference type="EMBL" id="CP078075">
    <property type="protein sequence ID" value="WDM42054.1"/>
    <property type="molecule type" value="Genomic_DNA"/>
</dbReference>
<keyword evidence="2" id="KW-0813">Transport</keyword>
<gene>
    <name evidence="5" type="ORF">KV395_01675</name>
</gene>
<evidence type="ECO:0000256" key="1">
    <source>
        <dbReference type="ARBA" id="ARBA00008520"/>
    </source>
</evidence>
<sequence length="424" mass="44775">MKHRIARATAVTAVAALALTACSAPAADTDAGDDGAPKGEVTLWMYPVIRDEAASKDFWEAAEADYEKEFPDVDLTIELQTFDKRDEQISAALAANSGPDIVLITPDQAATYLNVGGLLPVDDAIEDERDAFFPATLEAATFEDELYGVPLFQNVFTTAYNKTVFDDAGLELPTTWDEIRDAAPVLADSGIAAMDYLGTPEQTLNLSFYPFLWQAGGTVFSDDGTEIAFDSKEGVEALEFLVDLQKEGGLPADAATQSVGIEGSPLAAGTVGIRPTTQPSELAQMRAALGEENVVVGPPLEGETQATYGNPGLLSLTSINKSENRAAASSVLTFLTSKDFQTDLNAAAGNFPSRTDVEIAGPEADRAAYEAALKVANPGEPNPAARQVMAVLAPYIQSALRGDLSAKDALEKAAEEAQAVLDRS</sequence>
<dbReference type="Gene3D" id="3.40.190.10">
    <property type="entry name" value="Periplasmic binding protein-like II"/>
    <property type="match status" value="1"/>
</dbReference>
<proteinExistence type="inferred from homology"/>
<dbReference type="PANTHER" id="PTHR30061:SF50">
    <property type="entry name" value="MALTOSE_MALTODEXTRIN-BINDING PERIPLASMIC PROTEIN"/>
    <property type="match status" value="1"/>
</dbReference>
<comment type="similarity">
    <text evidence="1">Belongs to the bacterial solute-binding protein 1 family.</text>
</comment>
<dbReference type="Pfam" id="PF01547">
    <property type="entry name" value="SBP_bac_1"/>
    <property type="match status" value="1"/>
</dbReference>
<dbReference type="PROSITE" id="PS51257">
    <property type="entry name" value="PROKAR_LIPOPROTEIN"/>
    <property type="match status" value="1"/>
</dbReference>
<accession>A0ABY7XIY5</accession>
<evidence type="ECO:0000313" key="6">
    <source>
        <dbReference type="Proteomes" id="UP001215097"/>
    </source>
</evidence>
<dbReference type="PANTHER" id="PTHR30061">
    <property type="entry name" value="MALTOSE-BINDING PERIPLASMIC PROTEIN"/>
    <property type="match status" value="1"/>
</dbReference>
<keyword evidence="3 4" id="KW-0732">Signal</keyword>
<dbReference type="Proteomes" id="UP001215097">
    <property type="component" value="Chromosome"/>
</dbReference>
<dbReference type="SUPFAM" id="SSF53850">
    <property type="entry name" value="Periplasmic binding protein-like II"/>
    <property type="match status" value="1"/>
</dbReference>
<name>A0ABY7XIY5_MICLT</name>